<dbReference type="PANTHER" id="PTHR43289">
    <property type="entry name" value="MITOGEN-ACTIVATED PROTEIN KINASE KINASE KINASE 20-RELATED"/>
    <property type="match status" value="1"/>
</dbReference>
<organism evidence="7 8">
    <name type="scientific">Verticillium dahliae</name>
    <name type="common">Verticillium wilt</name>
    <dbReference type="NCBI Taxonomy" id="27337"/>
    <lineage>
        <taxon>Eukaryota</taxon>
        <taxon>Fungi</taxon>
        <taxon>Dikarya</taxon>
        <taxon>Ascomycota</taxon>
        <taxon>Pezizomycotina</taxon>
        <taxon>Sordariomycetes</taxon>
        <taxon>Hypocreomycetidae</taxon>
        <taxon>Glomerellales</taxon>
        <taxon>Plectosphaerellaceae</taxon>
        <taxon>Verticillium</taxon>
    </lineage>
</organism>
<evidence type="ECO:0000256" key="3">
    <source>
        <dbReference type="ARBA" id="ARBA00022777"/>
    </source>
</evidence>
<protein>
    <recommendedName>
        <fullName evidence="6">Protein kinase domain-containing protein</fullName>
    </recommendedName>
</protein>
<gene>
    <name evidence="7" type="ORF">VDGE_30211</name>
</gene>
<feature type="domain" description="Protein kinase" evidence="6">
    <location>
        <begin position="275"/>
        <end position="569"/>
    </location>
</feature>
<dbReference type="InterPro" id="IPR011009">
    <property type="entry name" value="Kinase-like_dom_sf"/>
</dbReference>
<dbReference type="PROSITE" id="PS50011">
    <property type="entry name" value="PROTEIN_KINASE_DOM"/>
    <property type="match status" value="1"/>
</dbReference>
<evidence type="ECO:0000256" key="4">
    <source>
        <dbReference type="ARBA" id="ARBA00022840"/>
    </source>
</evidence>
<keyword evidence="1" id="KW-0808">Transferase</keyword>
<keyword evidence="3" id="KW-0418">Kinase</keyword>
<dbReference type="AlphaFoldDB" id="A0A444RN43"/>
<accession>A0A444RN43</accession>
<dbReference type="Gene3D" id="1.10.510.10">
    <property type="entry name" value="Transferase(Phosphotransferase) domain 1"/>
    <property type="match status" value="1"/>
</dbReference>
<dbReference type="InterPro" id="IPR000719">
    <property type="entry name" value="Prot_kinase_dom"/>
</dbReference>
<dbReference type="PANTHER" id="PTHR43289:SF6">
    <property type="entry name" value="SERINE_THREONINE-PROTEIN KINASE NEKL-3"/>
    <property type="match status" value="1"/>
</dbReference>
<feature type="region of interest" description="Disordered" evidence="5">
    <location>
        <begin position="23"/>
        <end position="51"/>
    </location>
</feature>
<dbReference type="Proteomes" id="UP000288725">
    <property type="component" value="Chromosome 3"/>
</dbReference>
<name>A0A444RN43_VERDA</name>
<evidence type="ECO:0000259" key="6">
    <source>
        <dbReference type="PROSITE" id="PS50011"/>
    </source>
</evidence>
<evidence type="ECO:0000256" key="5">
    <source>
        <dbReference type="SAM" id="MobiDB-lite"/>
    </source>
</evidence>
<evidence type="ECO:0000256" key="1">
    <source>
        <dbReference type="ARBA" id="ARBA00022679"/>
    </source>
</evidence>
<dbReference type="GO" id="GO:0004674">
    <property type="term" value="F:protein serine/threonine kinase activity"/>
    <property type="evidence" value="ECO:0007669"/>
    <property type="project" value="TreeGrafter"/>
</dbReference>
<dbReference type="SMART" id="SM00220">
    <property type="entry name" value="S_TKc"/>
    <property type="match status" value="1"/>
</dbReference>
<dbReference type="EMBL" id="RSDZ01000127">
    <property type="protein sequence ID" value="RXG42547.1"/>
    <property type="molecule type" value="Genomic_DNA"/>
</dbReference>
<sequence length="572" mass="62481">MSSTQTFSDPAELERRTALVQSKYQGHQGGNPLIEPATDHGRGTNANTGKAIDVTTPANLSVIELAEALKNAALESLPDARLVLAHARWLDGEDPATILLPHSICGWDITGVVQRLQDINFTICLPFHHPPIDRAFSRLIPTTLQCKIYYDPTTDQCLFVSETTMAIHMAGLHPTARQQRIAFGQHRVVEPGLWRISVGGGDDGKPEQHLLDFLILQRQFTVTLHNPCRGESSVSGKRSAPDEAELGTKRRRREGHETEIVLAPATASRSLEGTASSLLDLDNNEMAAVWTAESINTATNRSSLPEGSGKTLSTSNAGAYKVTRLKLITDRSSATVFIGRHSELPDDIVAKVIRYQGKKTPKDLRNIVSLKAFDGRLFAIYIERLPHSLQRGLSSPFKPSDAQAILRHMSSALAYLETARITHNDIKPANIAYSPARGAVLLDFGLALSSDENILPGGTPWYIPPEFIDEGTRGAKGDAWALGVTMLYVLGKTTLPERTSPGWIIRDIGSKNGEARDKMEAWLGVVSRSRDTLDRTDNVEDLVSQMLEPKTGLRAQAAETSIVLGLGYLRTA</sequence>
<dbReference type="GO" id="GO:0005524">
    <property type="term" value="F:ATP binding"/>
    <property type="evidence" value="ECO:0007669"/>
    <property type="project" value="UniProtKB-KW"/>
</dbReference>
<reference evidence="7 8" key="1">
    <citation type="submission" date="2018-12" db="EMBL/GenBank/DDBJ databases">
        <title>Genome of Verticillium dahliae isolate Getta Getta.</title>
        <authorList>
            <person name="Gardiner D.M."/>
        </authorList>
    </citation>
    <scope>NUCLEOTIDE SEQUENCE [LARGE SCALE GENOMIC DNA]</scope>
    <source>
        <strain evidence="7 8">Getta Getta</strain>
    </source>
</reference>
<evidence type="ECO:0000313" key="7">
    <source>
        <dbReference type="EMBL" id="RXG42547.1"/>
    </source>
</evidence>
<keyword evidence="4" id="KW-0067">ATP-binding</keyword>
<comment type="caution">
    <text evidence="7">The sequence shown here is derived from an EMBL/GenBank/DDBJ whole genome shotgun (WGS) entry which is preliminary data.</text>
</comment>
<dbReference type="SUPFAM" id="SSF56112">
    <property type="entry name" value="Protein kinase-like (PK-like)"/>
    <property type="match status" value="1"/>
</dbReference>
<evidence type="ECO:0000313" key="8">
    <source>
        <dbReference type="Proteomes" id="UP000288725"/>
    </source>
</evidence>
<proteinExistence type="predicted"/>
<keyword evidence="2" id="KW-0547">Nucleotide-binding</keyword>
<evidence type="ECO:0000256" key="2">
    <source>
        <dbReference type="ARBA" id="ARBA00022741"/>
    </source>
</evidence>
<dbReference type="Pfam" id="PF00069">
    <property type="entry name" value="Pkinase"/>
    <property type="match status" value="1"/>
</dbReference>
<feature type="region of interest" description="Disordered" evidence="5">
    <location>
        <begin position="227"/>
        <end position="258"/>
    </location>
</feature>